<evidence type="ECO:0000256" key="4">
    <source>
        <dbReference type="PROSITE-ProRule" id="PRU00502"/>
    </source>
</evidence>
<keyword evidence="8" id="KW-1185">Reference proteome</keyword>
<reference evidence="7 8" key="1">
    <citation type="submission" date="2023-10" db="EMBL/GenBank/DDBJ databases">
        <title>Comparative genomics analysis reveals potential genetic determinants of host preference in Cryptosporidium xiaoi.</title>
        <authorList>
            <person name="Xiao L."/>
            <person name="Li J."/>
        </authorList>
    </citation>
    <scope>NUCLEOTIDE SEQUENCE [LARGE SCALE GENOMIC DNA]</scope>
    <source>
        <strain evidence="7 8">52996</strain>
    </source>
</reference>
<dbReference type="PANTHER" id="PTHR21646">
    <property type="entry name" value="UBIQUITIN CARBOXYL-TERMINAL HYDROLASE"/>
    <property type="match status" value="1"/>
</dbReference>
<evidence type="ECO:0000259" key="5">
    <source>
        <dbReference type="PROSITE" id="PS50235"/>
    </source>
</evidence>
<gene>
    <name evidence="7" type="ORF">RS030_2300</name>
</gene>
<dbReference type="EMBL" id="JAWDEY010000022">
    <property type="protein sequence ID" value="KAK6588741.1"/>
    <property type="molecule type" value="Genomic_DNA"/>
</dbReference>
<dbReference type="Pfam" id="PF00443">
    <property type="entry name" value="UCH"/>
    <property type="match status" value="1"/>
</dbReference>
<dbReference type="SMART" id="SM00290">
    <property type="entry name" value="ZnF_UBP"/>
    <property type="match status" value="1"/>
</dbReference>
<dbReference type="Pfam" id="PF02148">
    <property type="entry name" value="zf-UBP"/>
    <property type="match status" value="1"/>
</dbReference>
<dbReference type="PANTHER" id="PTHR21646:SF16">
    <property type="entry name" value="U4_U6.U5 TRI-SNRNP-ASSOCIATED PROTEIN 2"/>
    <property type="match status" value="1"/>
</dbReference>
<sequence>MENTPTKKIERCPFLSTINRSLLDFDYEKLCSITLNEENVYCCLVCGVNFHGRGKGSVAYKHSLEMDHHLFINLENSNIYCLPNNYEVNEHSLEDIKNYLHPNFSIGSDYNSLYNASKTFDKIEYFPGYIGISNFGNNNSLNVVLLLLSQITNFRNMCIEYNLYDGLTENRISDPLIFNIIESIKKIYNPFNLKGKYSPYNLVSIIEKKSQGRFNFSKSSNKLEIIDPMALFSWIIFQLKQKLNKCVKYDFQEKFLPNATLTESNGNIKNKKIDFISSCIQGQLYSSVNKNLIGDIKSIRDDTKNNNHIYFNCISLSLTPIIEATMSHSNNNNIQTNYNLTPQIPIYKLLDSKFFSSTNSFLIWKLPCYLIIHIARFNRSTLNIEKNKTLVSFPLVDFDLSAYLHPDAIKINPHTKYNLINNISHKGPLERSKFVSQLFHPTKDEWIEIEDIIVKTVLPQAIILNESYLLLYKRSDLL</sequence>
<protein>
    <submittedName>
        <fullName evidence="7">Uncharacterized protein</fullName>
    </submittedName>
</protein>
<dbReference type="InterPro" id="IPR028889">
    <property type="entry name" value="USP"/>
</dbReference>
<dbReference type="InterPro" id="IPR013083">
    <property type="entry name" value="Znf_RING/FYVE/PHD"/>
</dbReference>
<dbReference type="PROSITE" id="PS50235">
    <property type="entry name" value="USP_3"/>
    <property type="match status" value="1"/>
</dbReference>
<dbReference type="SUPFAM" id="SSF54001">
    <property type="entry name" value="Cysteine proteinases"/>
    <property type="match status" value="1"/>
</dbReference>
<dbReference type="GO" id="GO:0016579">
    <property type="term" value="P:protein deubiquitination"/>
    <property type="evidence" value="ECO:0007669"/>
    <property type="project" value="InterPro"/>
</dbReference>
<keyword evidence="3" id="KW-0862">Zinc</keyword>
<dbReference type="AlphaFoldDB" id="A0AAV9XVN1"/>
<accession>A0AAV9XVN1</accession>
<evidence type="ECO:0000313" key="7">
    <source>
        <dbReference type="EMBL" id="KAK6588741.1"/>
    </source>
</evidence>
<name>A0AAV9XVN1_9CRYT</name>
<dbReference type="Proteomes" id="UP001311799">
    <property type="component" value="Unassembled WGS sequence"/>
</dbReference>
<keyword evidence="1" id="KW-0479">Metal-binding</keyword>
<evidence type="ECO:0000313" key="8">
    <source>
        <dbReference type="Proteomes" id="UP001311799"/>
    </source>
</evidence>
<dbReference type="InterPro" id="IPR038765">
    <property type="entry name" value="Papain-like_cys_pep_sf"/>
</dbReference>
<evidence type="ECO:0000256" key="1">
    <source>
        <dbReference type="ARBA" id="ARBA00022723"/>
    </source>
</evidence>
<dbReference type="InterPro" id="IPR001394">
    <property type="entry name" value="Peptidase_C19_UCH"/>
</dbReference>
<evidence type="ECO:0000256" key="3">
    <source>
        <dbReference type="ARBA" id="ARBA00022833"/>
    </source>
</evidence>
<comment type="caution">
    <text evidence="7">The sequence shown here is derived from an EMBL/GenBank/DDBJ whole genome shotgun (WGS) entry which is preliminary data.</text>
</comment>
<feature type="domain" description="USP" evidence="5">
    <location>
        <begin position="130"/>
        <end position="475"/>
    </location>
</feature>
<dbReference type="SUPFAM" id="SSF57850">
    <property type="entry name" value="RING/U-box"/>
    <property type="match status" value="1"/>
</dbReference>
<dbReference type="GO" id="GO:0008270">
    <property type="term" value="F:zinc ion binding"/>
    <property type="evidence" value="ECO:0007669"/>
    <property type="project" value="UniProtKB-KW"/>
</dbReference>
<dbReference type="Gene3D" id="3.90.70.10">
    <property type="entry name" value="Cysteine proteinases"/>
    <property type="match status" value="1"/>
</dbReference>
<keyword evidence="2 4" id="KW-0863">Zinc-finger</keyword>
<evidence type="ECO:0000256" key="2">
    <source>
        <dbReference type="ARBA" id="ARBA00022771"/>
    </source>
</evidence>
<organism evidence="7 8">
    <name type="scientific">Cryptosporidium xiaoi</name>
    <dbReference type="NCBI Taxonomy" id="659607"/>
    <lineage>
        <taxon>Eukaryota</taxon>
        <taxon>Sar</taxon>
        <taxon>Alveolata</taxon>
        <taxon>Apicomplexa</taxon>
        <taxon>Conoidasida</taxon>
        <taxon>Coccidia</taxon>
        <taxon>Eucoccidiorida</taxon>
        <taxon>Eimeriorina</taxon>
        <taxon>Cryptosporidiidae</taxon>
        <taxon>Cryptosporidium</taxon>
    </lineage>
</organism>
<dbReference type="PROSITE" id="PS50271">
    <property type="entry name" value="ZF_UBP"/>
    <property type="match status" value="1"/>
</dbReference>
<dbReference type="InterPro" id="IPR001607">
    <property type="entry name" value="Znf_UBP"/>
</dbReference>
<evidence type="ECO:0000259" key="6">
    <source>
        <dbReference type="PROSITE" id="PS50271"/>
    </source>
</evidence>
<dbReference type="InterPro" id="IPR050185">
    <property type="entry name" value="Ub_carboxyl-term_hydrolase"/>
</dbReference>
<dbReference type="Gene3D" id="3.30.40.10">
    <property type="entry name" value="Zinc/RING finger domain, C3HC4 (zinc finger)"/>
    <property type="match status" value="1"/>
</dbReference>
<proteinExistence type="predicted"/>
<dbReference type="GO" id="GO:0004843">
    <property type="term" value="F:cysteine-type deubiquitinase activity"/>
    <property type="evidence" value="ECO:0007669"/>
    <property type="project" value="InterPro"/>
</dbReference>
<feature type="domain" description="UBP-type" evidence="6">
    <location>
        <begin position="10"/>
        <end position="107"/>
    </location>
</feature>